<keyword evidence="3" id="KW-0560">Oxidoreductase</keyword>
<keyword evidence="4" id="KW-0472">Membrane</keyword>
<proteinExistence type="inferred from homology"/>
<dbReference type="PANTHER" id="PTHR24291">
    <property type="entry name" value="CYTOCHROME P450 FAMILY 4"/>
    <property type="match status" value="1"/>
</dbReference>
<dbReference type="Pfam" id="PF00067">
    <property type="entry name" value="p450"/>
    <property type="match status" value="1"/>
</dbReference>
<dbReference type="InParanoid" id="H2YGW5"/>
<evidence type="ECO:0000256" key="4">
    <source>
        <dbReference type="SAM" id="Phobius"/>
    </source>
</evidence>
<dbReference type="PRINTS" id="PR00463">
    <property type="entry name" value="EP450I"/>
</dbReference>
<evidence type="ECO:0000256" key="2">
    <source>
        <dbReference type="PIRSR" id="PIRSR602401-1"/>
    </source>
</evidence>
<reference evidence="6" key="1">
    <citation type="submission" date="2003-08" db="EMBL/GenBank/DDBJ databases">
        <authorList>
            <person name="Birren B."/>
            <person name="Nusbaum C."/>
            <person name="Abebe A."/>
            <person name="Abouelleil A."/>
            <person name="Adekoya E."/>
            <person name="Ait-zahra M."/>
            <person name="Allen N."/>
            <person name="Allen T."/>
            <person name="An P."/>
            <person name="Anderson M."/>
            <person name="Anderson S."/>
            <person name="Arachchi H."/>
            <person name="Armbruster J."/>
            <person name="Bachantsang P."/>
            <person name="Baldwin J."/>
            <person name="Barry A."/>
            <person name="Bayul T."/>
            <person name="Blitshsteyn B."/>
            <person name="Bloom T."/>
            <person name="Blye J."/>
            <person name="Boguslavskiy L."/>
            <person name="Borowsky M."/>
            <person name="Boukhgalter B."/>
            <person name="Brunache A."/>
            <person name="Butler J."/>
            <person name="Calixte N."/>
            <person name="Calvo S."/>
            <person name="Camarata J."/>
            <person name="Campo K."/>
            <person name="Chang J."/>
            <person name="Cheshatsang Y."/>
            <person name="Citroen M."/>
            <person name="Collymore A."/>
            <person name="Considine T."/>
            <person name="Cook A."/>
            <person name="Cooke P."/>
            <person name="Corum B."/>
            <person name="Cuomo C."/>
            <person name="David R."/>
            <person name="Dawoe T."/>
            <person name="Degray S."/>
            <person name="Dodge S."/>
            <person name="Dooley K."/>
            <person name="Dorje P."/>
            <person name="Dorjee K."/>
            <person name="Dorris L."/>
            <person name="Duffey N."/>
            <person name="Dupes A."/>
            <person name="Elkins T."/>
            <person name="Engels R."/>
            <person name="Erickson J."/>
            <person name="Farina A."/>
            <person name="Faro S."/>
            <person name="Ferreira P."/>
            <person name="Fischer H."/>
            <person name="Fitzgerald M."/>
            <person name="Foley K."/>
            <person name="Gage D."/>
            <person name="Galagan J."/>
            <person name="Gearin G."/>
            <person name="Gnerre S."/>
            <person name="Gnirke A."/>
            <person name="Goyette A."/>
            <person name="Graham J."/>
            <person name="Grandbois E."/>
            <person name="Gyaltsen K."/>
            <person name="Hafez N."/>
            <person name="Hagopian D."/>
            <person name="Hagos B."/>
            <person name="Hall J."/>
            <person name="Hatcher B."/>
            <person name="Heller A."/>
            <person name="Higgins H."/>
            <person name="Honan T."/>
            <person name="Horn A."/>
            <person name="Houde N."/>
            <person name="Hughes L."/>
            <person name="Hulme W."/>
            <person name="Husby E."/>
            <person name="Iliev I."/>
            <person name="Jaffe D."/>
            <person name="Jones C."/>
            <person name="Kamal M."/>
            <person name="Kamat A."/>
            <person name="Kamvysselis M."/>
            <person name="Karlsson E."/>
            <person name="Kells C."/>
            <person name="Kieu A."/>
            <person name="Kisner P."/>
            <person name="Kodira C."/>
            <person name="Kulbokas E."/>
            <person name="Labutti K."/>
            <person name="Lama D."/>
            <person name="Landers T."/>
            <person name="Leger J."/>
            <person name="Levine S."/>
            <person name="Lewis D."/>
            <person name="Lewis T."/>
            <person name="Lindblad-toh K."/>
            <person name="Liu X."/>
            <person name="Lokyitsang T."/>
            <person name="Lokyitsang Y."/>
            <person name="Lucien O."/>
            <person name="Lui A."/>
            <person name="Ma L.J."/>
            <person name="Mabbitt R."/>
            <person name="Macdonald J."/>
            <person name="Maclean C."/>
            <person name="Major J."/>
            <person name="Manning J."/>
            <person name="Marabella R."/>
            <person name="Maru K."/>
            <person name="Matthews C."/>
            <person name="Mauceli E."/>
            <person name="Mccarthy M."/>
            <person name="Mcdonough S."/>
            <person name="Mcghee T."/>
            <person name="Meldrim J."/>
            <person name="Meneus L."/>
            <person name="Mesirov J."/>
            <person name="Mihalev A."/>
            <person name="Mihova T."/>
            <person name="Mikkelsen T."/>
            <person name="Mlenga V."/>
            <person name="Moru K."/>
            <person name="Mozes J."/>
            <person name="Mulrain L."/>
            <person name="Munson G."/>
            <person name="Naylor J."/>
            <person name="Newes C."/>
            <person name="Nguyen C."/>
            <person name="Nguyen N."/>
            <person name="Nguyen T."/>
            <person name="Nicol R."/>
            <person name="Nielsen C."/>
            <person name="Nizzari M."/>
            <person name="Norbu C."/>
            <person name="Norbu N."/>
            <person name="O'donnell P."/>
            <person name="Okoawo O."/>
            <person name="O'leary S."/>
            <person name="Omotosho B."/>
            <person name="O'neill K."/>
            <person name="Osman S."/>
            <person name="Parker S."/>
            <person name="Perrin D."/>
            <person name="Phunkhang P."/>
            <person name="Piqani B."/>
            <person name="Purcell S."/>
            <person name="Rachupka T."/>
            <person name="Ramasamy U."/>
            <person name="Rameau R."/>
            <person name="Ray V."/>
            <person name="Raymond C."/>
            <person name="Retta R."/>
            <person name="Richardson S."/>
            <person name="Rise C."/>
            <person name="Rodriguez J."/>
            <person name="Rogers J."/>
            <person name="Rogov P."/>
            <person name="Rutman M."/>
            <person name="Schupbach R."/>
            <person name="Seaman C."/>
            <person name="Settipalli S."/>
            <person name="Sharpe T."/>
            <person name="Sheridan J."/>
            <person name="Sherpa N."/>
            <person name="Shi J."/>
            <person name="Smirnov S."/>
            <person name="Smith C."/>
            <person name="Sougnez C."/>
            <person name="Spencer B."/>
            <person name="Stalker J."/>
            <person name="Stange-thomann N."/>
            <person name="Stavropoulos S."/>
            <person name="Stetson K."/>
            <person name="Stone C."/>
            <person name="Stone S."/>
            <person name="Stubbs M."/>
            <person name="Talamas J."/>
            <person name="Tchuinga P."/>
            <person name="Tenzing P."/>
            <person name="Tesfaye S."/>
            <person name="Theodore J."/>
            <person name="Thoulutsang Y."/>
            <person name="Topham K."/>
            <person name="Towey S."/>
            <person name="Tsamla T."/>
            <person name="Tsomo N."/>
            <person name="Vallee D."/>
            <person name="Vassiliev H."/>
            <person name="Venkataraman V."/>
            <person name="Vinson J."/>
            <person name="Vo A."/>
            <person name="Wade C."/>
            <person name="Wang S."/>
            <person name="Wangchuk T."/>
            <person name="Wangdi T."/>
            <person name="Whittaker C."/>
            <person name="Wilkinson J."/>
            <person name="Wu Y."/>
            <person name="Wyman D."/>
            <person name="Yadav S."/>
            <person name="Yang S."/>
            <person name="Yang X."/>
            <person name="Yeager S."/>
            <person name="Yee E."/>
            <person name="Young G."/>
            <person name="Zainoun J."/>
            <person name="Zembeck L."/>
            <person name="Zimmer A."/>
            <person name="Zody M."/>
            <person name="Lander E."/>
        </authorList>
    </citation>
    <scope>NUCLEOTIDE SEQUENCE [LARGE SCALE GENOMIC DNA]</scope>
</reference>
<keyword evidence="2 3" id="KW-0479">Metal-binding</keyword>
<keyword evidence="4" id="KW-1133">Transmembrane helix</keyword>
<evidence type="ECO:0000313" key="6">
    <source>
        <dbReference type="Proteomes" id="UP000007875"/>
    </source>
</evidence>
<dbReference type="PRINTS" id="PR00385">
    <property type="entry name" value="P450"/>
</dbReference>
<protein>
    <submittedName>
        <fullName evidence="5">Uncharacterized protein</fullName>
    </submittedName>
</protein>
<comment type="similarity">
    <text evidence="1 3">Belongs to the cytochrome P450 family.</text>
</comment>
<dbReference type="CDD" id="cd20659">
    <property type="entry name" value="CYP4B_4F-like"/>
    <property type="match status" value="1"/>
</dbReference>
<dbReference type="Gene3D" id="1.10.630.10">
    <property type="entry name" value="Cytochrome P450"/>
    <property type="match status" value="1"/>
</dbReference>
<dbReference type="eggNOG" id="KOG0157">
    <property type="taxonomic scope" value="Eukaryota"/>
</dbReference>
<reference evidence="5" key="3">
    <citation type="submission" date="2025-09" db="UniProtKB">
        <authorList>
            <consortium name="Ensembl"/>
        </authorList>
    </citation>
    <scope>IDENTIFICATION</scope>
</reference>
<dbReference type="PROSITE" id="PS00086">
    <property type="entry name" value="CYTOCHROME_P450"/>
    <property type="match status" value="1"/>
</dbReference>
<dbReference type="OMA" id="HEITSEW"/>
<dbReference type="SUPFAM" id="SSF48264">
    <property type="entry name" value="Cytochrome P450"/>
    <property type="match status" value="1"/>
</dbReference>
<dbReference type="AlphaFoldDB" id="H2YGW5"/>
<keyword evidence="4" id="KW-0812">Transmembrane</keyword>
<sequence>MIPQFNKPNFFSLYLWIFIETCLVILALYLSMHYGMVLRRLHSNAKHLDEVAGVDKRTKHWFYGHMKHYTNNETGLLRLIQRFKTFPLMISHWIGPVMTILQVYHPDSVHAVLTSGAPKNDLGYRFIRPWIGDGLLTSKGSKWFRNRRLLTPAFHYKVLKPYSEIFNKNSLVMVDKFKKVCGQSVEVHTHVGLMTLDTMLQCAMSTNTNCQHVTDHPYLMAVKEVGDLLMERSRQPFHFFDWMYNLSANGIRNKVVVKVLHDHTEKIIAERKEVLAKAVNDEEKDSEMEGFQTIKGKVLDFLDILLQSKDEDGKGLTDIEIRDEVDTFLFEGHDTTSSGIAWALYHLAKYPEFQTKCRDELTEVLGDRKYVEWNDLPKLEYLTKFIKESLRLKPPVYIMGRQLEEPLKITEKSSGRVSTIPVGTNVSTSIFMLHRHENFWDNPTVFDPERFTKENIAKRPAFAYVPFSAGSRNCIGQNFAMNEMKICLAQVIRNLRLYIDGDSPVPKMLPRIILQSESGIFIRLEKI</sequence>
<comment type="cofactor">
    <cofactor evidence="2">
        <name>heme</name>
        <dbReference type="ChEBI" id="CHEBI:30413"/>
    </cofactor>
</comment>
<accession>H2YGW5</accession>
<dbReference type="Proteomes" id="UP000007875">
    <property type="component" value="Unassembled WGS sequence"/>
</dbReference>
<dbReference type="Ensembl" id="ENSCSAVT00000004630.1">
    <property type="protein sequence ID" value="ENSCSAVP00000004564.1"/>
    <property type="gene ID" value="ENSCSAVG00000002719.1"/>
</dbReference>
<dbReference type="GeneTree" id="ENSGT00940000161527"/>
<dbReference type="GO" id="GO:0004497">
    <property type="term" value="F:monooxygenase activity"/>
    <property type="evidence" value="ECO:0007669"/>
    <property type="project" value="UniProtKB-KW"/>
</dbReference>
<dbReference type="PANTHER" id="PTHR24291:SF201">
    <property type="entry name" value="CYTOCHROME P450, FAMILY 4, SUBFAMILY B, POLYPEPTIDE 7"/>
    <property type="match status" value="1"/>
</dbReference>
<dbReference type="GO" id="GO:0005506">
    <property type="term" value="F:iron ion binding"/>
    <property type="evidence" value="ECO:0007669"/>
    <property type="project" value="InterPro"/>
</dbReference>
<keyword evidence="2 3" id="KW-0408">Iron</keyword>
<dbReference type="InterPro" id="IPR017972">
    <property type="entry name" value="Cyt_P450_CS"/>
</dbReference>
<evidence type="ECO:0000256" key="3">
    <source>
        <dbReference type="RuleBase" id="RU000461"/>
    </source>
</evidence>
<keyword evidence="6" id="KW-1185">Reference proteome</keyword>
<keyword evidence="2 3" id="KW-0349">Heme</keyword>
<evidence type="ECO:0000256" key="1">
    <source>
        <dbReference type="ARBA" id="ARBA00010617"/>
    </source>
</evidence>
<evidence type="ECO:0000313" key="5">
    <source>
        <dbReference type="Ensembl" id="ENSCSAVP00000004564.1"/>
    </source>
</evidence>
<feature type="transmembrane region" description="Helical" evidence="4">
    <location>
        <begin position="13"/>
        <end position="32"/>
    </location>
</feature>
<feature type="binding site" description="axial binding residue" evidence="2">
    <location>
        <position position="474"/>
    </location>
    <ligand>
        <name>heme</name>
        <dbReference type="ChEBI" id="CHEBI:30413"/>
    </ligand>
    <ligandPart>
        <name>Fe</name>
        <dbReference type="ChEBI" id="CHEBI:18248"/>
    </ligandPart>
</feature>
<organism evidence="5 6">
    <name type="scientific">Ciona savignyi</name>
    <name type="common">Pacific transparent sea squirt</name>
    <dbReference type="NCBI Taxonomy" id="51511"/>
    <lineage>
        <taxon>Eukaryota</taxon>
        <taxon>Metazoa</taxon>
        <taxon>Chordata</taxon>
        <taxon>Tunicata</taxon>
        <taxon>Ascidiacea</taxon>
        <taxon>Phlebobranchia</taxon>
        <taxon>Cionidae</taxon>
        <taxon>Ciona</taxon>
    </lineage>
</organism>
<dbReference type="STRING" id="51511.ENSCSAVP00000004564"/>
<dbReference type="GO" id="GO:0016705">
    <property type="term" value="F:oxidoreductase activity, acting on paired donors, with incorporation or reduction of molecular oxygen"/>
    <property type="evidence" value="ECO:0007669"/>
    <property type="project" value="InterPro"/>
</dbReference>
<dbReference type="InterPro" id="IPR036396">
    <property type="entry name" value="Cyt_P450_sf"/>
</dbReference>
<name>H2YGW5_CIOSA</name>
<dbReference type="InterPro" id="IPR002401">
    <property type="entry name" value="Cyt_P450_E_grp-I"/>
</dbReference>
<dbReference type="InterPro" id="IPR001128">
    <property type="entry name" value="Cyt_P450"/>
</dbReference>
<dbReference type="GO" id="GO:0020037">
    <property type="term" value="F:heme binding"/>
    <property type="evidence" value="ECO:0007669"/>
    <property type="project" value="InterPro"/>
</dbReference>
<keyword evidence="3" id="KW-0503">Monooxygenase</keyword>
<dbReference type="InterPro" id="IPR050196">
    <property type="entry name" value="Cytochrome_P450_Monoox"/>
</dbReference>
<reference evidence="5" key="2">
    <citation type="submission" date="2025-08" db="UniProtKB">
        <authorList>
            <consortium name="Ensembl"/>
        </authorList>
    </citation>
    <scope>IDENTIFICATION</scope>
</reference>
<dbReference type="FunCoup" id="H2YGW5">
    <property type="interactions" value="4"/>
</dbReference>